<evidence type="ECO:0000313" key="3">
    <source>
        <dbReference type="EMBL" id="GHA72048.1"/>
    </source>
</evidence>
<dbReference type="PROSITE" id="PS50885">
    <property type="entry name" value="HAMP"/>
    <property type="match status" value="1"/>
</dbReference>
<keyword evidence="1" id="KW-0812">Transmembrane</keyword>
<feature type="transmembrane region" description="Helical" evidence="1">
    <location>
        <begin position="277"/>
        <end position="296"/>
    </location>
</feature>
<keyword evidence="1" id="KW-0472">Membrane</keyword>
<evidence type="ECO:0000256" key="1">
    <source>
        <dbReference type="SAM" id="Phobius"/>
    </source>
</evidence>
<dbReference type="GO" id="GO:0007165">
    <property type="term" value="P:signal transduction"/>
    <property type="evidence" value="ECO:0007669"/>
    <property type="project" value="InterPro"/>
</dbReference>
<keyword evidence="1" id="KW-1133">Transmembrane helix</keyword>
<accession>A0A918W4M8</accession>
<organism evidence="3 4">
    <name type="scientific">Cognatilysobacter bugurensis</name>
    <dbReference type="NCBI Taxonomy" id="543356"/>
    <lineage>
        <taxon>Bacteria</taxon>
        <taxon>Pseudomonadati</taxon>
        <taxon>Pseudomonadota</taxon>
        <taxon>Gammaproteobacteria</taxon>
        <taxon>Lysobacterales</taxon>
        <taxon>Lysobacteraceae</taxon>
        <taxon>Cognatilysobacter</taxon>
    </lineage>
</organism>
<proteinExistence type="predicted"/>
<dbReference type="RefSeq" id="WP_189453105.1">
    <property type="nucleotide sequence ID" value="NZ_BMYD01000001.1"/>
</dbReference>
<dbReference type="InterPro" id="IPR003660">
    <property type="entry name" value="HAMP_dom"/>
</dbReference>
<feature type="domain" description="HAMP" evidence="2">
    <location>
        <begin position="297"/>
        <end position="346"/>
    </location>
</feature>
<reference evidence="3" key="1">
    <citation type="journal article" date="2014" name="Int. J. Syst. Evol. Microbiol.">
        <title>Complete genome sequence of Corynebacterium casei LMG S-19264T (=DSM 44701T), isolated from a smear-ripened cheese.</title>
        <authorList>
            <consortium name="US DOE Joint Genome Institute (JGI-PGF)"/>
            <person name="Walter F."/>
            <person name="Albersmeier A."/>
            <person name="Kalinowski J."/>
            <person name="Ruckert C."/>
        </authorList>
    </citation>
    <scope>NUCLEOTIDE SEQUENCE</scope>
    <source>
        <strain evidence="3">KCTC 23077</strain>
    </source>
</reference>
<dbReference type="EMBL" id="BMYD01000001">
    <property type="protein sequence ID" value="GHA72048.1"/>
    <property type="molecule type" value="Genomic_DNA"/>
</dbReference>
<dbReference type="AlphaFoldDB" id="A0A918W4M8"/>
<protein>
    <recommendedName>
        <fullName evidence="2">HAMP domain-containing protein</fullName>
    </recommendedName>
</protein>
<reference evidence="3" key="2">
    <citation type="submission" date="2020-09" db="EMBL/GenBank/DDBJ databases">
        <authorList>
            <person name="Sun Q."/>
            <person name="Kim S."/>
        </authorList>
    </citation>
    <scope>NUCLEOTIDE SEQUENCE</scope>
    <source>
        <strain evidence="3">KCTC 23077</strain>
    </source>
</reference>
<keyword evidence="4" id="KW-1185">Reference proteome</keyword>
<evidence type="ECO:0000259" key="2">
    <source>
        <dbReference type="PROSITE" id="PS50885"/>
    </source>
</evidence>
<dbReference type="Proteomes" id="UP000646426">
    <property type="component" value="Unassembled WGS sequence"/>
</dbReference>
<evidence type="ECO:0000313" key="4">
    <source>
        <dbReference type="Proteomes" id="UP000646426"/>
    </source>
</evidence>
<comment type="caution">
    <text evidence="3">The sequence shown here is derived from an EMBL/GenBank/DDBJ whole genome shotgun (WGS) entry which is preliminary data.</text>
</comment>
<dbReference type="GO" id="GO:0016020">
    <property type="term" value="C:membrane"/>
    <property type="evidence" value="ECO:0007669"/>
    <property type="project" value="InterPro"/>
</dbReference>
<name>A0A918W4M8_9GAMM</name>
<gene>
    <name evidence="3" type="ORF">GCM10007067_05630</name>
</gene>
<dbReference type="Gene3D" id="6.10.340.10">
    <property type="match status" value="1"/>
</dbReference>
<sequence length="346" mass="36274">MSRNRFLTRVGLVALALVLALGALLIWQQARLLHVHDAHVREQQRATQRAIENQHRAALQKRAEFVASDPAFAGYVEQAMGGALPGMDIDTTSIVDLLRERQSQHGLAASAVLDRNGRVVASTVELGRAGTLEGDPLFARAQTDLTVVTGVREQAEGLLHVAVLPLAAVGVSEGFLLVGMPLDLRFAQEIAAAGGGDVLLRHADSGRVVASTLGGAPAAILQALAQPGDAAPAQVLVGDADRPVTVLPLLDSDRARLVLLASAAPREALIGALRTTWLVAVAVLLLVLAAVAWLIWRSVLKPAAAIADCLDRAGAGDFRLQMPMAAAGSLAPLAHAFNRLMARLST</sequence>